<evidence type="ECO:0000313" key="1">
    <source>
        <dbReference type="EMBL" id="AUM61841.1"/>
    </source>
</evidence>
<reference evidence="1" key="1">
    <citation type="submission" date="2017-01" db="EMBL/GenBank/DDBJ databases">
        <title>High-throughput sequencing uncovers low homogeneity in the biogeography of single-stranded DNA viruses.</title>
        <authorList>
            <person name="Pearson V.M."/>
            <person name="Rokyta D.R."/>
        </authorList>
    </citation>
    <scope>NUCLEOTIDE SEQUENCE</scope>
</reference>
<accession>A0A2K9LT36</accession>
<proteinExistence type="predicted"/>
<sequence>MPYRRRTFRRRRLGLGLRRRRTFRRRFMRRRNPMRRSVRNNCIVVKDRVSIPVNSDGGGNIFFGFNYNGLPASTNANSAMIYDFANAGGYAFTQASNFVNVYSQVRCMGMSMKFIPSAPNDIPTVGFKPLYFATDPDGFEATATSLSEPDIMSVPKLRIRNLWRPAKQWTRTLKYGLSQSKIPTFYAGGGPSPNQNIMGMWHSTQTPVAQTSAPFGIHQCMASYVNVATSGYGQLIVTGYFAYKDYYNI</sequence>
<gene>
    <name evidence="1" type="primary">Cap</name>
</gene>
<dbReference type="EMBL" id="KY487887">
    <property type="protein sequence ID" value="AUM61841.1"/>
    <property type="molecule type" value="Genomic_DNA"/>
</dbReference>
<name>A0A2K9LT36_9VIRU</name>
<organism evidence="1">
    <name type="scientific">uncultured virus</name>
    <dbReference type="NCBI Taxonomy" id="340016"/>
    <lineage>
        <taxon>Viruses</taxon>
        <taxon>environmental samples</taxon>
    </lineage>
</organism>
<protein>
    <submittedName>
        <fullName evidence="1">Capsid</fullName>
    </submittedName>
</protein>